<keyword evidence="3" id="KW-0378">Hydrolase</keyword>
<dbReference type="GO" id="GO:0016810">
    <property type="term" value="F:hydrolase activity, acting on carbon-nitrogen (but not peptide) bonds"/>
    <property type="evidence" value="ECO:0007669"/>
    <property type="project" value="InterPro"/>
</dbReference>
<keyword evidence="1" id="KW-0732">Signal</keyword>
<dbReference type="PANTHER" id="PTHR10587">
    <property type="entry name" value="GLYCOSYL TRANSFERASE-RELATED"/>
    <property type="match status" value="1"/>
</dbReference>
<evidence type="ECO:0000313" key="3">
    <source>
        <dbReference type="EMBL" id="ALG08534.1"/>
    </source>
</evidence>
<proteinExistence type="predicted"/>
<keyword evidence="3" id="KW-0326">Glycosidase</keyword>
<feature type="domain" description="NodB homology" evidence="2">
    <location>
        <begin position="38"/>
        <end position="218"/>
    </location>
</feature>
<evidence type="ECO:0000256" key="1">
    <source>
        <dbReference type="SAM" id="SignalP"/>
    </source>
</evidence>
<sequence length="221" mass="24124">MRKALAMLAALVTVAVAAPVASAAAEPELITRTRNTGKYVAFTFDDGPSPAHTPQLLDVLRRNNAKAVFCLVGDMADWNTALIKRIVDEGHTLCNHSMRHSDMETLTPDQIRADIKQTADTIRRAVPNARIPYFRAPYGHWGASPAVAAELGYKNLSWTLMPGDWELPGTDELVRRIRAGLTETGVITLHDAGGDRSQTVAAMERLLPQLAAEGWKFDLPA</sequence>
<dbReference type="RefSeq" id="WP_054290441.1">
    <property type="nucleotide sequence ID" value="NZ_CP012752.1"/>
</dbReference>
<keyword evidence="4" id="KW-1185">Reference proteome</keyword>
<dbReference type="EMBL" id="CP012752">
    <property type="protein sequence ID" value="ALG08534.1"/>
    <property type="molecule type" value="Genomic_DNA"/>
</dbReference>
<dbReference type="OrthoDB" id="9763050at2"/>
<dbReference type="AlphaFoldDB" id="A0A0N9I276"/>
<feature type="signal peptide" evidence="1">
    <location>
        <begin position="1"/>
        <end position="23"/>
    </location>
</feature>
<keyword evidence="3" id="KW-0858">Xylan degradation</keyword>
<name>A0A0N9I276_9PSEU</name>
<dbReference type="InterPro" id="IPR002509">
    <property type="entry name" value="NODB_dom"/>
</dbReference>
<evidence type="ECO:0000313" key="4">
    <source>
        <dbReference type="Proteomes" id="UP000063699"/>
    </source>
</evidence>
<dbReference type="Proteomes" id="UP000063699">
    <property type="component" value="Chromosome"/>
</dbReference>
<keyword evidence="3" id="KW-0119">Carbohydrate metabolism</keyword>
<dbReference type="SUPFAM" id="SSF88713">
    <property type="entry name" value="Glycoside hydrolase/deacetylase"/>
    <property type="match status" value="1"/>
</dbReference>
<keyword evidence="3" id="KW-0624">Polysaccharide degradation</keyword>
<reference evidence="3 4" key="1">
    <citation type="submission" date="2015-07" db="EMBL/GenBank/DDBJ databases">
        <title>Genome sequencing of Kibdelosporangium phytohabitans.</title>
        <authorList>
            <person name="Qin S."/>
            <person name="Xing K."/>
        </authorList>
    </citation>
    <scope>NUCLEOTIDE SEQUENCE [LARGE SCALE GENOMIC DNA]</scope>
    <source>
        <strain evidence="3 4">KLBMP1111</strain>
    </source>
</reference>
<dbReference type="STRING" id="860235.AOZ06_17875"/>
<accession>A0A0N9I276</accession>
<protein>
    <submittedName>
        <fullName evidence="3">Xylanase</fullName>
    </submittedName>
</protein>
<dbReference type="PROSITE" id="PS51677">
    <property type="entry name" value="NODB"/>
    <property type="match status" value="1"/>
</dbReference>
<dbReference type="Pfam" id="PF01522">
    <property type="entry name" value="Polysacc_deac_1"/>
    <property type="match status" value="1"/>
</dbReference>
<gene>
    <name evidence="3" type="ORF">AOZ06_17875</name>
</gene>
<dbReference type="GO" id="GO:0045493">
    <property type="term" value="P:xylan catabolic process"/>
    <property type="evidence" value="ECO:0007669"/>
    <property type="project" value="UniProtKB-KW"/>
</dbReference>
<dbReference type="GO" id="GO:0016798">
    <property type="term" value="F:hydrolase activity, acting on glycosyl bonds"/>
    <property type="evidence" value="ECO:0007669"/>
    <property type="project" value="UniProtKB-KW"/>
</dbReference>
<evidence type="ECO:0000259" key="2">
    <source>
        <dbReference type="PROSITE" id="PS51677"/>
    </source>
</evidence>
<feature type="chain" id="PRO_5006035762" evidence="1">
    <location>
        <begin position="24"/>
        <end position="221"/>
    </location>
</feature>
<dbReference type="Gene3D" id="3.20.20.370">
    <property type="entry name" value="Glycoside hydrolase/deacetylase"/>
    <property type="match status" value="1"/>
</dbReference>
<dbReference type="InterPro" id="IPR011330">
    <property type="entry name" value="Glyco_hydro/deAcase_b/a-brl"/>
</dbReference>
<dbReference type="CDD" id="cd10917">
    <property type="entry name" value="CE4_NodB_like_6s_7s"/>
    <property type="match status" value="1"/>
</dbReference>
<dbReference type="InterPro" id="IPR050248">
    <property type="entry name" value="Polysacc_deacetylase_ArnD"/>
</dbReference>
<organism evidence="3 4">
    <name type="scientific">Kibdelosporangium phytohabitans</name>
    <dbReference type="NCBI Taxonomy" id="860235"/>
    <lineage>
        <taxon>Bacteria</taxon>
        <taxon>Bacillati</taxon>
        <taxon>Actinomycetota</taxon>
        <taxon>Actinomycetes</taxon>
        <taxon>Pseudonocardiales</taxon>
        <taxon>Pseudonocardiaceae</taxon>
        <taxon>Kibdelosporangium</taxon>
    </lineage>
</organism>
<dbReference type="KEGG" id="kphy:AOZ06_17875"/>